<evidence type="ECO:0000313" key="3">
    <source>
        <dbReference type="Proteomes" id="UP000828390"/>
    </source>
</evidence>
<dbReference type="PROSITE" id="PS00028">
    <property type="entry name" value="ZINC_FINGER_C2H2_1"/>
    <property type="match status" value="1"/>
</dbReference>
<keyword evidence="3" id="KW-1185">Reference proteome</keyword>
<dbReference type="SMART" id="SM00355">
    <property type="entry name" value="ZnF_C2H2"/>
    <property type="match status" value="3"/>
</dbReference>
<dbReference type="EMBL" id="JAIWYP010000016">
    <property type="protein sequence ID" value="KAH3694856.1"/>
    <property type="molecule type" value="Genomic_DNA"/>
</dbReference>
<reference evidence="2" key="2">
    <citation type="submission" date="2020-11" db="EMBL/GenBank/DDBJ databases">
        <authorList>
            <person name="McCartney M.A."/>
            <person name="Auch B."/>
            <person name="Kono T."/>
            <person name="Mallez S."/>
            <person name="Becker A."/>
            <person name="Gohl D.M."/>
            <person name="Silverstein K.A.T."/>
            <person name="Koren S."/>
            <person name="Bechman K.B."/>
            <person name="Herman A."/>
            <person name="Abrahante J.E."/>
            <person name="Garbe J."/>
        </authorList>
    </citation>
    <scope>NUCLEOTIDE SEQUENCE</scope>
    <source>
        <strain evidence="2">Duluth1</strain>
        <tissue evidence="2">Whole animal</tissue>
    </source>
</reference>
<evidence type="ECO:0000259" key="1">
    <source>
        <dbReference type="PROSITE" id="PS00028"/>
    </source>
</evidence>
<dbReference type="Proteomes" id="UP000828390">
    <property type="component" value="Unassembled WGS sequence"/>
</dbReference>
<gene>
    <name evidence="2" type="ORF">DPMN_082297</name>
</gene>
<accession>A0A9D3Y9R9</accession>
<dbReference type="AlphaFoldDB" id="A0A9D3Y9R9"/>
<protein>
    <recommendedName>
        <fullName evidence="1">C2H2-type domain-containing protein</fullName>
    </recommendedName>
</protein>
<feature type="domain" description="C2H2-type" evidence="1">
    <location>
        <begin position="223"/>
        <end position="245"/>
    </location>
</feature>
<proteinExistence type="predicted"/>
<comment type="caution">
    <text evidence="2">The sequence shown here is derived from an EMBL/GenBank/DDBJ whole genome shotgun (WGS) entry which is preliminary data.</text>
</comment>
<sequence length="286" mass="33006">MAILDYGAQDRRKVNRIAGDSNVHRIKNILPDDIAVKCLPISGAKFFCDRFCHALLRDLRKMDVQQLYLHLGSNDILTNEAEAHNRCPECWVVCSNDDALLSHFCSRHIKQPETGKESKIKLIGSPMIASANHELNEVSPRKWKACLEIEVSIMKANFRTYKHFPPTMWIKMFGLMILGRMCGQGGLHYIMMQLRIQQHVNLSQRMFLLLNDVEKNPGPEYSCKWISCKEDFHSIGQQDAHIISHMVQEKCCRCGDCTKVLSFNSLEIHALKHLYDNQNTFRKFED</sequence>
<evidence type="ECO:0000313" key="2">
    <source>
        <dbReference type="EMBL" id="KAH3694856.1"/>
    </source>
</evidence>
<name>A0A9D3Y9R9_DREPO</name>
<dbReference type="InterPro" id="IPR013087">
    <property type="entry name" value="Znf_C2H2_type"/>
</dbReference>
<organism evidence="2 3">
    <name type="scientific">Dreissena polymorpha</name>
    <name type="common">Zebra mussel</name>
    <name type="synonym">Mytilus polymorpha</name>
    <dbReference type="NCBI Taxonomy" id="45954"/>
    <lineage>
        <taxon>Eukaryota</taxon>
        <taxon>Metazoa</taxon>
        <taxon>Spiralia</taxon>
        <taxon>Lophotrochozoa</taxon>
        <taxon>Mollusca</taxon>
        <taxon>Bivalvia</taxon>
        <taxon>Autobranchia</taxon>
        <taxon>Heteroconchia</taxon>
        <taxon>Euheterodonta</taxon>
        <taxon>Imparidentia</taxon>
        <taxon>Neoheterodontei</taxon>
        <taxon>Myida</taxon>
        <taxon>Dreissenoidea</taxon>
        <taxon>Dreissenidae</taxon>
        <taxon>Dreissena</taxon>
    </lineage>
</organism>
<reference evidence="2" key="1">
    <citation type="journal article" date="2019" name="bioRxiv">
        <title>The Genome of the Zebra Mussel, Dreissena polymorpha: A Resource for Invasive Species Research.</title>
        <authorList>
            <person name="McCartney M.A."/>
            <person name="Auch B."/>
            <person name="Kono T."/>
            <person name="Mallez S."/>
            <person name="Zhang Y."/>
            <person name="Obille A."/>
            <person name="Becker A."/>
            <person name="Abrahante J.E."/>
            <person name="Garbe J."/>
            <person name="Badalamenti J.P."/>
            <person name="Herman A."/>
            <person name="Mangelson H."/>
            <person name="Liachko I."/>
            <person name="Sullivan S."/>
            <person name="Sone E.D."/>
            <person name="Koren S."/>
            <person name="Silverstein K.A.T."/>
            <person name="Beckman K.B."/>
            <person name="Gohl D.M."/>
        </authorList>
    </citation>
    <scope>NUCLEOTIDE SEQUENCE</scope>
    <source>
        <strain evidence="2">Duluth1</strain>
        <tissue evidence="2">Whole animal</tissue>
    </source>
</reference>